<keyword evidence="3" id="KW-1185">Reference proteome</keyword>
<dbReference type="Proteomes" id="UP001500889">
    <property type="component" value="Chromosome A"/>
</dbReference>
<evidence type="ECO:0000256" key="1">
    <source>
        <dbReference type="SAM" id="MobiDB-lite"/>
    </source>
</evidence>
<evidence type="ECO:0000313" key="2">
    <source>
        <dbReference type="EMBL" id="BFF99918.1"/>
    </source>
</evidence>
<gene>
    <name evidence="2" type="ORF">DMAD_00042</name>
</gene>
<protein>
    <submittedName>
        <fullName evidence="2">Uncharacterized protein</fullName>
    </submittedName>
</protein>
<feature type="compositionally biased region" description="Basic and acidic residues" evidence="1">
    <location>
        <begin position="68"/>
        <end position="78"/>
    </location>
</feature>
<feature type="compositionally biased region" description="Acidic residues" evidence="1">
    <location>
        <begin position="49"/>
        <end position="59"/>
    </location>
</feature>
<reference evidence="2 3" key="1">
    <citation type="submission" date="2024-02" db="EMBL/GenBank/DDBJ databases">
        <title>A chromosome-level genome assembly of Drosophila madeirensis, a fruit fly species endemic to Madeira island.</title>
        <authorList>
            <person name="Tomihara K."/>
            <person name="Llopart A."/>
            <person name="Yamamoto D."/>
        </authorList>
    </citation>
    <scope>NUCLEOTIDE SEQUENCE [LARGE SCALE GENOMIC DNA]</scope>
    <source>
        <strain evidence="2 3">RF1</strain>
    </source>
</reference>
<feature type="region of interest" description="Disordered" evidence="1">
    <location>
        <begin position="47"/>
        <end position="84"/>
    </location>
</feature>
<sequence>MQNLERELTETRALLAEVRECVQKAKNDVEFVLKMIRGAAATLEKDCMEDSELPEEPEEPATAMPEQPKQRVLPEKCSVKRKMS</sequence>
<dbReference type="EMBL" id="AP029266">
    <property type="protein sequence ID" value="BFF99918.1"/>
    <property type="molecule type" value="Genomic_DNA"/>
</dbReference>
<name>A0AAU9FWS5_DROMD</name>
<accession>A0AAU9FWS5</accession>
<evidence type="ECO:0000313" key="3">
    <source>
        <dbReference type="Proteomes" id="UP001500889"/>
    </source>
</evidence>
<dbReference type="AlphaFoldDB" id="A0AAU9FWS5"/>
<proteinExistence type="predicted"/>
<organism evidence="2 3">
    <name type="scientific">Drosophila madeirensis</name>
    <name type="common">Fruit fly</name>
    <dbReference type="NCBI Taxonomy" id="30013"/>
    <lineage>
        <taxon>Eukaryota</taxon>
        <taxon>Metazoa</taxon>
        <taxon>Ecdysozoa</taxon>
        <taxon>Arthropoda</taxon>
        <taxon>Hexapoda</taxon>
        <taxon>Insecta</taxon>
        <taxon>Pterygota</taxon>
        <taxon>Neoptera</taxon>
        <taxon>Endopterygota</taxon>
        <taxon>Diptera</taxon>
        <taxon>Brachycera</taxon>
        <taxon>Muscomorpha</taxon>
        <taxon>Ephydroidea</taxon>
        <taxon>Drosophilidae</taxon>
        <taxon>Drosophila</taxon>
        <taxon>Sophophora</taxon>
    </lineage>
</organism>